<feature type="short sequence motif" description="GXSXG" evidence="8">
    <location>
        <begin position="520"/>
        <end position="524"/>
    </location>
</feature>
<feature type="repeat" description="ANK" evidence="7">
    <location>
        <begin position="228"/>
        <end position="260"/>
    </location>
</feature>
<evidence type="ECO:0000256" key="4">
    <source>
        <dbReference type="ARBA" id="ARBA00023043"/>
    </source>
</evidence>
<dbReference type="PROSITE" id="PS50088">
    <property type="entry name" value="ANK_REPEAT"/>
    <property type="match status" value="3"/>
</dbReference>
<dbReference type="PROSITE" id="PS50297">
    <property type="entry name" value="ANK_REP_REGION"/>
    <property type="match status" value="3"/>
</dbReference>
<feature type="domain" description="PNPLA" evidence="9">
    <location>
        <begin position="484"/>
        <end position="666"/>
    </location>
</feature>
<dbReference type="Gene3D" id="1.25.40.20">
    <property type="entry name" value="Ankyrin repeat-containing domain"/>
    <property type="match status" value="2"/>
</dbReference>
<comment type="caution">
    <text evidence="10">The sequence shown here is derived from an EMBL/GenBank/DDBJ whole genome shotgun (WGS) entry which is preliminary data.</text>
</comment>
<evidence type="ECO:0000313" key="10">
    <source>
        <dbReference type="EMBL" id="KAF0309428.1"/>
    </source>
</evidence>
<dbReference type="GO" id="GO:0052816">
    <property type="term" value="F:long-chain fatty acyl-CoA hydrolase activity"/>
    <property type="evidence" value="ECO:0007669"/>
    <property type="project" value="TreeGrafter"/>
</dbReference>
<dbReference type="OrthoDB" id="10021675at2759"/>
<dbReference type="InterPro" id="IPR036770">
    <property type="entry name" value="Ankyrin_rpt-contain_sf"/>
</dbReference>
<keyword evidence="3 8" id="KW-0378">Hydrolase</keyword>
<dbReference type="Pfam" id="PF00023">
    <property type="entry name" value="Ank"/>
    <property type="match status" value="1"/>
</dbReference>
<keyword evidence="11" id="KW-1185">Reference proteome</keyword>
<reference evidence="10 11" key="1">
    <citation type="submission" date="2019-07" db="EMBL/GenBank/DDBJ databases">
        <title>Draft genome assembly of a fouling barnacle, Amphibalanus amphitrite (Darwin, 1854): The first reference genome for Thecostraca.</title>
        <authorList>
            <person name="Kim W."/>
        </authorList>
    </citation>
    <scope>NUCLEOTIDE SEQUENCE [LARGE SCALE GENOMIC DNA]</scope>
    <source>
        <strain evidence="10">SNU_AA5</strain>
        <tissue evidence="10">Soma without cirri and trophi</tissue>
    </source>
</reference>
<keyword evidence="8" id="KW-0442">Lipid degradation</keyword>
<evidence type="ECO:0000256" key="7">
    <source>
        <dbReference type="PROSITE-ProRule" id="PRU00023"/>
    </source>
</evidence>
<dbReference type="PROSITE" id="PS51635">
    <property type="entry name" value="PNPLA"/>
    <property type="match status" value="1"/>
</dbReference>
<evidence type="ECO:0000256" key="2">
    <source>
        <dbReference type="ARBA" id="ARBA00022737"/>
    </source>
</evidence>
<dbReference type="GO" id="GO:0047499">
    <property type="term" value="F:calcium-independent phospholipase A2 activity"/>
    <property type="evidence" value="ECO:0007669"/>
    <property type="project" value="InterPro"/>
</dbReference>
<evidence type="ECO:0000256" key="1">
    <source>
        <dbReference type="ARBA" id="ARBA00013278"/>
    </source>
</evidence>
<evidence type="ECO:0000256" key="6">
    <source>
        <dbReference type="ARBA" id="ARBA00023422"/>
    </source>
</evidence>
<dbReference type="PANTHER" id="PTHR24139">
    <property type="entry name" value="CALCIUM-INDEPENDENT PHOSPHOLIPASE A2"/>
    <property type="match status" value="1"/>
</dbReference>
<feature type="repeat" description="ANK" evidence="7">
    <location>
        <begin position="359"/>
        <end position="391"/>
    </location>
</feature>
<evidence type="ECO:0000256" key="5">
    <source>
        <dbReference type="ARBA" id="ARBA00023098"/>
    </source>
</evidence>
<dbReference type="Gene3D" id="3.40.1090.10">
    <property type="entry name" value="Cytosolic phospholipase A2 catalytic domain"/>
    <property type="match status" value="1"/>
</dbReference>
<dbReference type="GO" id="GO:2000304">
    <property type="term" value="P:positive regulation of ceramide biosynthetic process"/>
    <property type="evidence" value="ECO:0007669"/>
    <property type="project" value="TreeGrafter"/>
</dbReference>
<protein>
    <recommendedName>
        <fullName evidence="1">phospholipase A2</fullName>
        <ecNumber evidence="1">3.1.1.4</ecNumber>
    </recommendedName>
</protein>
<dbReference type="AlphaFoldDB" id="A0A6A4X3A7"/>
<dbReference type="Proteomes" id="UP000440578">
    <property type="component" value="Unassembled WGS sequence"/>
</dbReference>
<dbReference type="SUPFAM" id="SSF48403">
    <property type="entry name" value="Ankyrin repeat"/>
    <property type="match status" value="1"/>
</dbReference>
<dbReference type="EMBL" id="VIIS01000404">
    <property type="protein sequence ID" value="KAF0309428.1"/>
    <property type="molecule type" value="Genomic_DNA"/>
</dbReference>
<dbReference type="SUPFAM" id="SSF52151">
    <property type="entry name" value="FabD/lysophospholipase-like"/>
    <property type="match status" value="1"/>
</dbReference>
<keyword evidence="5 8" id="KW-0443">Lipid metabolism</keyword>
<dbReference type="InterPro" id="IPR047148">
    <property type="entry name" value="PLPL9"/>
</dbReference>
<dbReference type="PANTHER" id="PTHR24139:SF34">
    <property type="entry name" value="85_88 KDA CALCIUM-INDEPENDENT PHOSPHOLIPASE A2"/>
    <property type="match status" value="1"/>
</dbReference>
<dbReference type="SMART" id="SM00248">
    <property type="entry name" value="ANK"/>
    <property type="match status" value="6"/>
</dbReference>
<dbReference type="Pfam" id="PF12796">
    <property type="entry name" value="Ank_2"/>
    <property type="match status" value="2"/>
</dbReference>
<sequence length="805" mass="87880">MSLFTNLVTDFLRDVLGANNDPNSVYEVKADAHHRWPVSRREECLCLYGPEKLSDGHSVYDLVLQRPLADTVHKEFVLWRTGSRQQAVALLERLARFVPLLVRLWPRETLARDTLQRVCDAARQHAGWHGAHVCAWLQWAEPLAHAELSALVSEPDPETGVTVLHLAAAGGQLKFVQRLMAREPPPAVDVTDADGNSPLHVAARGPRDVLALLLESATPEAVNARNKKNLTPLHIACMEDKPDNVKTLLKAGADVNVAGSAEELPIHTAMSLSSSLCAKEIIETYPNQLDAKDMKQGGTPLHWAKGADVMVALLELGCNVNAQNFHGDTALHVMTRNKLLDNVVLLLSHGAEVDPVDRDGNTPLHLAVAQADVHLTRALIVFGADLSATNTAGETPRHRAATLRKNADLLVYTLHAVGAPRCVSAMRGCREGCISGGEGIGVPPFGPAKQRARHHLDEVLSANTLSRSAAELRRQPPERQCRVLCLDGGGIRGILLVQALHEIQRLAGKPVIECFDWIGGTSVGGILAMALAIGKSLQECHQLFFRLKDKVFVGSRPYSNEKLESFLKAEFGESTTMGDIKKPRVIVTGVLGDRHPADLHLFRNYDDTASMMNVVEASTFTPPPPPSEQLLWRAARSSGAAPTFFRASGRFVDGGLIANNPTLDVLTEIFEHNLALSTVGRAAEVAAPTAVLSVGCGRPPVVEVSSVDCYTPDSIWDLTKVSSGVQALFQMVVEQATSVENRVVDRARAWCGSLSIPYLRCSPQLTLDLPLDETRNEQLLQILWESRVYLETKRDTLREFVKLLQ</sequence>
<accession>A0A6A4X3A7</accession>
<dbReference type="InterPro" id="IPR016035">
    <property type="entry name" value="Acyl_Trfase/lysoPLipase"/>
</dbReference>
<feature type="short sequence motif" description="GXGXXG" evidence="8">
    <location>
        <begin position="488"/>
        <end position="493"/>
    </location>
</feature>
<comment type="catalytic activity">
    <reaction evidence="6">
        <text>a 1,2-diacyl-sn-glycero-3-phosphocholine + H2O = a 1-acyl-sn-glycero-3-phosphocholine + a fatty acid + H(+)</text>
        <dbReference type="Rhea" id="RHEA:15801"/>
        <dbReference type="ChEBI" id="CHEBI:15377"/>
        <dbReference type="ChEBI" id="CHEBI:15378"/>
        <dbReference type="ChEBI" id="CHEBI:28868"/>
        <dbReference type="ChEBI" id="CHEBI:57643"/>
        <dbReference type="ChEBI" id="CHEBI:58168"/>
        <dbReference type="EC" id="3.1.1.4"/>
    </reaction>
    <physiologicalReaction direction="left-to-right" evidence="6">
        <dbReference type="Rhea" id="RHEA:15802"/>
    </physiologicalReaction>
</comment>
<feature type="repeat" description="ANK" evidence="7">
    <location>
        <begin position="326"/>
        <end position="358"/>
    </location>
</feature>
<evidence type="ECO:0000256" key="3">
    <source>
        <dbReference type="ARBA" id="ARBA00022801"/>
    </source>
</evidence>
<dbReference type="InterPro" id="IPR002641">
    <property type="entry name" value="PNPLA_dom"/>
</dbReference>
<gene>
    <name evidence="10" type="primary">Pla2g6</name>
    <name evidence="10" type="ORF">FJT64_019465</name>
</gene>
<feature type="active site" description="Nucleophile" evidence="8">
    <location>
        <position position="522"/>
    </location>
</feature>
<dbReference type="Pfam" id="PF01734">
    <property type="entry name" value="Patatin"/>
    <property type="match status" value="1"/>
</dbReference>
<evidence type="ECO:0000256" key="8">
    <source>
        <dbReference type="PROSITE-ProRule" id="PRU01161"/>
    </source>
</evidence>
<evidence type="ECO:0000259" key="9">
    <source>
        <dbReference type="PROSITE" id="PS51635"/>
    </source>
</evidence>
<feature type="active site" description="Proton acceptor" evidence="8">
    <location>
        <position position="653"/>
    </location>
</feature>
<dbReference type="EC" id="3.1.1.4" evidence="1"/>
<proteinExistence type="predicted"/>
<dbReference type="GO" id="GO:0016042">
    <property type="term" value="P:lipid catabolic process"/>
    <property type="evidence" value="ECO:0007669"/>
    <property type="project" value="UniProtKB-UniRule"/>
</dbReference>
<keyword evidence="4 7" id="KW-0040">ANK repeat</keyword>
<evidence type="ECO:0000313" key="11">
    <source>
        <dbReference type="Proteomes" id="UP000440578"/>
    </source>
</evidence>
<name>A0A6A4X3A7_AMPAM</name>
<dbReference type="InterPro" id="IPR002110">
    <property type="entry name" value="Ankyrin_rpt"/>
</dbReference>
<organism evidence="10 11">
    <name type="scientific">Amphibalanus amphitrite</name>
    <name type="common">Striped barnacle</name>
    <name type="synonym">Balanus amphitrite</name>
    <dbReference type="NCBI Taxonomy" id="1232801"/>
    <lineage>
        <taxon>Eukaryota</taxon>
        <taxon>Metazoa</taxon>
        <taxon>Ecdysozoa</taxon>
        <taxon>Arthropoda</taxon>
        <taxon>Crustacea</taxon>
        <taxon>Multicrustacea</taxon>
        <taxon>Cirripedia</taxon>
        <taxon>Thoracica</taxon>
        <taxon>Thoracicalcarea</taxon>
        <taxon>Balanomorpha</taxon>
        <taxon>Balanoidea</taxon>
        <taxon>Balanidae</taxon>
        <taxon>Amphibalaninae</taxon>
        <taxon>Amphibalanus</taxon>
    </lineage>
</organism>
<feature type="short sequence motif" description="DGA/G" evidence="8">
    <location>
        <begin position="653"/>
        <end position="655"/>
    </location>
</feature>
<keyword evidence="2" id="KW-0677">Repeat</keyword>
<dbReference type="GO" id="GO:0005739">
    <property type="term" value="C:mitochondrion"/>
    <property type="evidence" value="ECO:0007669"/>
    <property type="project" value="TreeGrafter"/>
</dbReference>